<dbReference type="InterPro" id="IPR012289">
    <property type="entry name" value="Lytic_TGlycosylase_superhlx_L"/>
</dbReference>
<dbReference type="SUPFAM" id="SSF48435">
    <property type="entry name" value="Bacterial muramidases"/>
    <property type="match status" value="1"/>
</dbReference>
<dbReference type="Gene3D" id="1.10.1240.20">
    <property type="entry name" value="Lytic transglycosylase, superhelical linker domain"/>
    <property type="match status" value="1"/>
</dbReference>
<accession>A0A1D2QST6</accession>
<evidence type="ECO:0000313" key="5">
    <source>
        <dbReference type="EMBL" id="ODS24652.1"/>
    </source>
</evidence>
<protein>
    <recommendedName>
        <fullName evidence="7">Lytic murein transglycosylase</fullName>
    </recommendedName>
</protein>
<evidence type="ECO:0000256" key="1">
    <source>
        <dbReference type="ARBA" id="ARBA00007734"/>
    </source>
</evidence>
<dbReference type="Proteomes" id="UP000242502">
    <property type="component" value="Unassembled WGS sequence"/>
</dbReference>
<comment type="caution">
    <text evidence="5">The sequence shown here is derived from an EMBL/GenBank/DDBJ whole genome shotgun (WGS) entry which is preliminary data.</text>
</comment>
<dbReference type="InterPro" id="IPR008258">
    <property type="entry name" value="Transglycosylase_SLT_dom_1"/>
</dbReference>
<dbReference type="InterPro" id="IPR008939">
    <property type="entry name" value="Lytic_TGlycosylase_superhlx_U"/>
</dbReference>
<dbReference type="Pfam" id="PF01464">
    <property type="entry name" value="SLT"/>
    <property type="match status" value="1"/>
</dbReference>
<feature type="domain" description="Lytic transglycosylase superhelical linker" evidence="4">
    <location>
        <begin position="410"/>
        <end position="476"/>
    </location>
</feature>
<evidence type="ECO:0000256" key="2">
    <source>
        <dbReference type="ARBA" id="ARBA00022729"/>
    </source>
</evidence>
<evidence type="ECO:0000259" key="4">
    <source>
        <dbReference type="Pfam" id="PF14718"/>
    </source>
</evidence>
<keyword evidence="2" id="KW-0732">Signal</keyword>
<name>A0A1D2QST6_9GAMM</name>
<gene>
    <name evidence="5" type="ORF">AB835_02690</name>
</gene>
<comment type="similarity">
    <text evidence="1">Belongs to the transglycosylase Slt family.</text>
</comment>
<evidence type="ECO:0000259" key="3">
    <source>
        <dbReference type="Pfam" id="PF01464"/>
    </source>
</evidence>
<dbReference type="STRING" id="62101.AB835_02690"/>
<feature type="domain" description="Transglycosylase SLT" evidence="3">
    <location>
        <begin position="487"/>
        <end position="597"/>
    </location>
</feature>
<dbReference type="Pfam" id="PF14718">
    <property type="entry name" value="SLT_L"/>
    <property type="match status" value="1"/>
</dbReference>
<dbReference type="InterPro" id="IPR037061">
    <property type="entry name" value="Lytic_TGlycoase_superhlx_L_sf"/>
</dbReference>
<dbReference type="EMBL" id="MDLC01000006">
    <property type="protein sequence ID" value="ODS24652.1"/>
    <property type="molecule type" value="Genomic_DNA"/>
</dbReference>
<evidence type="ECO:0000313" key="6">
    <source>
        <dbReference type="Proteomes" id="UP000242502"/>
    </source>
</evidence>
<dbReference type="PANTHER" id="PTHR37423:SF5">
    <property type="entry name" value="SOLUBLE LYTIC MUREIN TRANSGLYCOSYLASE"/>
    <property type="match status" value="1"/>
</dbReference>
<dbReference type="Gene3D" id="1.25.20.10">
    <property type="entry name" value="Bacterial muramidases"/>
    <property type="match status" value="1"/>
</dbReference>
<sequence>MTYSVTPLADTQIGLLETSQWEKQRKLYKEAKNSFKNNKLRRYQKIKQQLKHYPLYSYLEYYELNKQIIQLPYQRIDQFLQQNPHSYLADRLLTRLLTHLASIHHWKTYKRYYQPHLKKAKLQCLYIRSLMRTGETFPVEHAKSLWLSGKSQPDECDPVFAVLSQKKYLTPDLMWQRHKLAMNHRNYRLARYLRYKMKGKIQRLANLHAQIHQNPEQVKIIKSFNPSPQKVADIVYHGLYRYARHNPEETIRLLTHFKKIYPFKQEQLNHLNNRVAIQLVKDNKLLLASHIISTINIADRGKSATHLLRALLKNQQWDQINRWVNQLPTELAQSDRWQYWEARSLEALESVQSFKHKESFKHKDKNSRQIYTQLSKKRSFYGFLAADKQQQSYFFEDKPANVNIDMITRVKNIPSIQRARELFLLGSLHLARKEWAHTVKTFNEQELIAAGQLSYLWGWHRKSIEVMATARYWDDLTIRFPIVHENIIRKNAKQRNISSSLIFAIARQESAWEFDAQSRVGAKGLMQLMPATARETAKKSGLAYSKRKLFDPSYNIALGSRYISDLLKHYNNNRPLAITAYNAGPHRVKRWLANIQTQLPTDIWIEIIPFNETRKYVQNVLSYEVIYNYRRGQQKQLLTLAETGTPLYKSTLIP</sequence>
<organism evidence="5 6">
    <name type="scientific">Candidatus Endobugula sertula</name>
    <name type="common">Bugula neritina bacterial symbiont</name>
    <dbReference type="NCBI Taxonomy" id="62101"/>
    <lineage>
        <taxon>Bacteria</taxon>
        <taxon>Pseudomonadati</taxon>
        <taxon>Pseudomonadota</taxon>
        <taxon>Gammaproteobacteria</taxon>
        <taxon>Cellvibrionales</taxon>
        <taxon>Cellvibrionaceae</taxon>
        <taxon>Candidatus Endobugula</taxon>
    </lineage>
</organism>
<dbReference type="InterPro" id="IPR023346">
    <property type="entry name" value="Lysozyme-like_dom_sf"/>
</dbReference>
<dbReference type="GO" id="GO:0042597">
    <property type="term" value="C:periplasmic space"/>
    <property type="evidence" value="ECO:0007669"/>
    <property type="project" value="InterPro"/>
</dbReference>
<dbReference type="CDD" id="cd13401">
    <property type="entry name" value="Slt70-like"/>
    <property type="match status" value="1"/>
</dbReference>
<dbReference type="Gene3D" id="1.10.530.10">
    <property type="match status" value="1"/>
</dbReference>
<evidence type="ECO:0008006" key="7">
    <source>
        <dbReference type="Google" id="ProtNLM"/>
    </source>
</evidence>
<dbReference type="GO" id="GO:0004553">
    <property type="term" value="F:hydrolase activity, hydrolyzing O-glycosyl compounds"/>
    <property type="evidence" value="ECO:0007669"/>
    <property type="project" value="InterPro"/>
</dbReference>
<reference evidence="5 6" key="1">
    <citation type="journal article" date="2016" name="Appl. Environ. Microbiol.">
        <title>Lack of Overt Genome Reduction in the Bryostatin-Producing Bryozoan Symbiont "Candidatus Endobugula sertula".</title>
        <authorList>
            <person name="Miller I.J."/>
            <person name="Vanee N."/>
            <person name="Fong S.S."/>
            <person name="Lim-Fong G.E."/>
            <person name="Kwan J.C."/>
        </authorList>
    </citation>
    <scope>NUCLEOTIDE SEQUENCE [LARGE SCALE GENOMIC DNA]</scope>
    <source>
        <strain evidence="5">AB1-4</strain>
    </source>
</reference>
<dbReference type="PANTHER" id="PTHR37423">
    <property type="entry name" value="SOLUBLE LYTIC MUREIN TRANSGLYCOSYLASE-RELATED"/>
    <property type="match status" value="1"/>
</dbReference>
<dbReference type="SUPFAM" id="SSF53955">
    <property type="entry name" value="Lysozyme-like"/>
    <property type="match status" value="1"/>
</dbReference>
<dbReference type="AlphaFoldDB" id="A0A1D2QST6"/>
<proteinExistence type="inferred from homology"/>